<name>A0A2T5H8V6_9RHOB</name>
<dbReference type="RefSeq" id="WP_107817632.1">
    <property type="nucleotide sequence ID" value="NZ_QAOH01000016.1"/>
</dbReference>
<feature type="transmembrane region" description="Helical" evidence="1">
    <location>
        <begin position="114"/>
        <end position="136"/>
    </location>
</feature>
<keyword evidence="1" id="KW-1133">Transmembrane helix</keyword>
<accession>A0A2T5H8V6</accession>
<evidence type="ECO:0000256" key="1">
    <source>
        <dbReference type="SAM" id="Phobius"/>
    </source>
</evidence>
<evidence type="ECO:0000313" key="2">
    <source>
        <dbReference type="EMBL" id="PTQ67993.1"/>
    </source>
</evidence>
<dbReference type="AlphaFoldDB" id="A0A2T5H8V6"/>
<protein>
    <submittedName>
        <fullName evidence="2">Uncharacterized protein</fullName>
    </submittedName>
</protein>
<keyword evidence="3" id="KW-1185">Reference proteome</keyword>
<reference evidence="2 3" key="1">
    <citation type="submission" date="2018-04" db="EMBL/GenBank/DDBJ databases">
        <title>Genomic Encyclopedia of Archaeal and Bacterial Type Strains, Phase II (KMG-II): from individual species to whole genera.</title>
        <authorList>
            <person name="Goeker M."/>
        </authorList>
    </citation>
    <scope>NUCLEOTIDE SEQUENCE [LARGE SCALE GENOMIC DNA]</scope>
    <source>
        <strain evidence="2 3">DSM 100434</strain>
    </source>
</reference>
<dbReference type="EMBL" id="QAOH01000016">
    <property type="protein sequence ID" value="PTQ67993.1"/>
    <property type="molecule type" value="Genomic_DNA"/>
</dbReference>
<proteinExistence type="predicted"/>
<organism evidence="2 3">
    <name type="scientific">Celeribacter persicus</name>
    <dbReference type="NCBI Taxonomy" id="1651082"/>
    <lineage>
        <taxon>Bacteria</taxon>
        <taxon>Pseudomonadati</taxon>
        <taxon>Pseudomonadota</taxon>
        <taxon>Alphaproteobacteria</taxon>
        <taxon>Rhodobacterales</taxon>
        <taxon>Roseobacteraceae</taxon>
        <taxon>Celeribacter</taxon>
    </lineage>
</organism>
<feature type="transmembrane region" description="Helical" evidence="1">
    <location>
        <begin position="62"/>
        <end position="80"/>
    </location>
</feature>
<keyword evidence="1" id="KW-0472">Membrane</keyword>
<sequence>MITTSSLSGVAGDVMRLGCRIALGVTLLLHPVCDSLGWANGLHAQAGGFQEVQMVFLQLSDMRNIVVGSLFFLIAIWVVFGIRTRVMASLATALVLTFHFAVAHEPWRLDHQMVLTLITIAIAVPLICCGGGRFSLWRGGWGNLL</sequence>
<feature type="transmembrane region" description="Helical" evidence="1">
    <location>
        <begin position="86"/>
        <end position="102"/>
    </location>
</feature>
<comment type="caution">
    <text evidence="2">The sequence shown here is derived from an EMBL/GenBank/DDBJ whole genome shotgun (WGS) entry which is preliminary data.</text>
</comment>
<evidence type="ECO:0000313" key="3">
    <source>
        <dbReference type="Proteomes" id="UP000244077"/>
    </source>
</evidence>
<dbReference type="Proteomes" id="UP000244077">
    <property type="component" value="Unassembled WGS sequence"/>
</dbReference>
<gene>
    <name evidence="2" type="ORF">C8N42_1168</name>
</gene>
<keyword evidence="1" id="KW-0812">Transmembrane</keyword>
<dbReference type="OrthoDB" id="7859306at2"/>